<sequence length="126" mass="14492">MQPTFTVELPATTNNLQFIDVNDPAKSTIVRRKAREWVNKNKDATNRTRQKKLRSASEDVTGKGREKEWSGEVIQLPRKHSRDAIVIPLNGGLRQFDPFNIFPDVGRKYDHIVEFCRFTPSPSKDP</sequence>
<organism evidence="2 3">
    <name type="scientific">Ophiobolus disseminans</name>
    <dbReference type="NCBI Taxonomy" id="1469910"/>
    <lineage>
        <taxon>Eukaryota</taxon>
        <taxon>Fungi</taxon>
        <taxon>Dikarya</taxon>
        <taxon>Ascomycota</taxon>
        <taxon>Pezizomycotina</taxon>
        <taxon>Dothideomycetes</taxon>
        <taxon>Pleosporomycetidae</taxon>
        <taxon>Pleosporales</taxon>
        <taxon>Pleosporineae</taxon>
        <taxon>Phaeosphaeriaceae</taxon>
        <taxon>Ophiobolus</taxon>
    </lineage>
</organism>
<keyword evidence="3" id="KW-1185">Reference proteome</keyword>
<evidence type="ECO:0000313" key="2">
    <source>
        <dbReference type="EMBL" id="KAF2833206.1"/>
    </source>
</evidence>
<evidence type="ECO:0000256" key="1">
    <source>
        <dbReference type="SAM" id="MobiDB-lite"/>
    </source>
</evidence>
<dbReference type="OrthoDB" id="3796409at2759"/>
<dbReference type="Proteomes" id="UP000799424">
    <property type="component" value="Unassembled WGS sequence"/>
</dbReference>
<name>A0A6A7AJ08_9PLEO</name>
<feature type="compositionally biased region" description="Basic and acidic residues" evidence="1">
    <location>
        <begin position="55"/>
        <end position="69"/>
    </location>
</feature>
<evidence type="ECO:0000313" key="3">
    <source>
        <dbReference type="Proteomes" id="UP000799424"/>
    </source>
</evidence>
<gene>
    <name evidence="2" type="ORF">CC86DRAFT_365161</name>
</gene>
<protein>
    <submittedName>
        <fullName evidence="2">Uncharacterized protein</fullName>
    </submittedName>
</protein>
<proteinExistence type="predicted"/>
<feature type="region of interest" description="Disordered" evidence="1">
    <location>
        <begin position="40"/>
        <end position="69"/>
    </location>
</feature>
<reference evidence="2" key="1">
    <citation type="journal article" date="2020" name="Stud. Mycol.">
        <title>101 Dothideomycetes genomes: a test case for predicting lifestyles and emergence of pathogens.</title>
        <authorList>
            <person name="Haridas S."/>
            <person name="Albert R."/>
            <person name="Binder M."/>
            <person name="Bloem J."/>
            <person name="Labutti K."/>
            <person name="Salamov A."/>
            <person name="Andreopoulos B."/>
            <person name="Baker S."/>
            <person name="Barry K."/>
            <person name="Bills G."/>
            <person name="Bluhm B."/>
            <person name="Cannon C."/>
            <person name="Castanera R."/>
            <person name="Culley D."/>
            <person name="Daum C."/>
            <person name="Ezra D."/>
            <person name="Gonzalez J."/>
            <person name="Henrissat B."/>
            <person name="Kuo A."/>
            <person name="Liang C."/>
            <person name="Lipzen A."/>
            <person name="Lutzoni F."/>
            <person name="Magnuson J."/>
            <person name="Mondo S."/>
            <person name="Nolan M."/>
            <person name="Ohm R."/>
            <person name="Pangilinan J."/>
            <person name="Park H.-J."/>
            <person name="Ramirez L."/>
            <person name="Alfaro M."/>
            <person name="Sun H."/>
            <person name="Tritt A."/>
            <person name="Yoshinaga Y."/>
            <person name="Zwiers L.-H."/>
            <person name="Turgeon B."/>
            <person name="Goodwin S."/>
            <person name="Spatafora J."/>
            <person name="Crous P."/>
            <person name="Grigoriev I."/>
        </authorList>
    </citation>
    <scope>NUCLEOTIDE SEQUENCE</scope>
    <source>
        <strain evidence="2">CBS 113818</strain>
    </source>
</reference>
<accession>A0A6A7AJ08</accession>
<dbReference type="AlphaFoldDB" id="A0A6A7AJ08"/>
<dbReference type="EMBL" id="MU006216">
    <property type="protein sequence ID" value="KAF2833206.1"/>
    <property type="molecule type" value="Genomic_DNA"/>
</dbReference>